<keyword evidence="4" id="KW-0592">Phosphate transport</keyword>
<comment type="subcellular location">
    <subcellularLocation>
        <location evidence="4">Periplasm</location>
    </subcellularLocation>
    <subcellularLocation>
        <location evidence="4">Secreted</location>
    </subcellularLocation>
</comment>
<dbReference type="InterPro" id="IPR024370">
    <property type="entry name" value="PBP_domain"/>
</dbReference>
<keyword evidence="3 4" id="KW-0732">Signal</keyword>
<evidence type="ECO:0000259" key="5">
    <source>
        <dbReference type="Pfam" id="PF12849"/>
    </source>
</evidence>
<keyword evidence="4" id="KW-0574">Periplasm</keyword>
<comment type="function">
    <text evidence="4">Involved in the system for phosphate transport across the cytoplasmic membrane.</text>
</comment>
<accession>A0A520S524</accession>
<dbReference type="GO" id="GO:0042597">
    <property type="term" value="C:periplasmic space"/>
    <property type="evidence" value="ECO:0007669"/>
    <property type="project" value="UniProtKB-SubCell"/>
</dbReference>
<comment type="caution">
    <text evidence="6">The sequence shown here is derived from an EMBL/GenBank/DDBJ whole genome shotgun (WGS) entry which is preliminary data.</text>
</comment>
<protein>
    <recommendedName>
        <fullName evidence="4">Phosphate-binding protein</fullName>
    </recommendedName>
</protein>
<dbReference type="InterPro" id="IPR050811">
    <property type="entry name" value="Phosphate_ABC_transporter"/>
</dbReference>
<evidence type="ECO:0000313" key="6">
    <source>
        <dbReference type="EMBL" id="RZO77586.1"/>
    </source>
</evidence>
<dbReference type="GO" id="GO:0007155">
    <property type="term" value="P:cell adhesion"/>
    <property type="evidence" value="ECO:0007669"/>
    <property type="project" value="UniProtKB-UniRule"/>
</dbReference>
<dbReference type="EMBL" id="SHAH01000013">
    <property type="protein sequence ID" value="RZO77586.1"/>
    <property type="molecule type" value="Genomic_DNA"/>
</dbReference>
<name>A0A520S524_9GAMM</name>
<dbReference type="CDD" id="cd13653">
    <property type="entry name" value="PBP2_phosphate_like_1"/>
    <property type="match status" value="1"/>
</dbReference>
<sequence>MSVSRYLRVSALVVAGLLGYCAYAAQASADLPRYTPVRGITGNLSSVGSDTLANLMILWSDEFKRFYPNVNVQIQASGSSTAPPALTERTANVGPVSRELKDNEIEAFETRYGYKPTAVPVAIDALAVFVHKDNPIAGLSMNAVDAIFSLNQRCSNTPSFVEWGQLGLPGSWGRRNIQLFGRNSVSGTYGYFKEEVLCSGDFKNNVNEQPGSASVVQSVGTSINAIGYSGMGNRTSSVRAVPLAAGASDEFVAATAENVVAGRYPLARFLYIYINKEPNRELPPLEREFLKLILSEAGQQVVLRDGYVPLPANIVELARRSLGLDS</sequence>
<keyword evidence="2 4" id="KW-0813">Transport</keyword>
<evidence type="ECO:0000256" key="1">
    <source>
        <dbReference type="ARBA" id="ARBA00008725"/>
    </source>
</evidence>
<dbReference type="PANTHER" id="PTHR30570:SF6">
    <property type="entry name" value="PHOSPHATE-BINDING PROTEIN PSTS"/>
    <property type="match status" value="1"/>
</dbReference>
<dbReference type="InterPro" id="IPR011862">
    <property type="entry name" value="Phos-bd"/>
</dbReference>
<dbReference type="NCBIfam" id="TIGR02136">
    <property type="entry name" value="ptsS_2"/>
    <property type="match status" value="1"/>
</dbReference>
<organism evidence="6 7">
    <name type="scientific">OM182 bacterium</name>
    <dbReference type="NCBI Taxonomy" id="2510334"/>
    <lineage>
        <taxon>Bacteria</taxon>
        <taxon>Pseudomonadati</taxon>
        <taxon>Pseudomonadota</taxon>
        <taxon>Gammaproteobacteria</taxon>
        <taxon>OMG group</taxon>
        <taxon>OM182 clade</taxon>
    </lineage>
</organism>
<feature type="signal peptide" evidence="4">
    <location>
        <begin position="1"/>
        <end position="24"/>
    </location>
</feature>
<comment type="similarity">
    <text evidence="1 4">Belongs to the PstS family.</text>
</comment>
<dbReference type="Gene3D" id="3.40.190.10">
    <property type="entry name" value="Periplasmic binding protein-like II"/>
    <property type="match status" value="2"/>
</dbReference>
<gene>
    <name evidence="6" type="primary">pstS</name>
    <name evidence="6" type="ORF">EVA69_01680</name>
</gene>
<evidence type="ECO:0000256" key="2">
    <source>
        <dbReference type="ARBA" id="ARBA00022448"/>
    </source>
</evidence>
<dbReference type="GO" id="GO:0005576">
    <property type="term" value="C:extracellular region"/>
    <property type="evidence" value="ECO:0007669"/>
    <property type="project" value="UniProtKB-SubCell"/>
</dbReference>
<dbReference type="PANTHER" id="PTHR30570">
    <property type="entry name" value="PERIPLASMIC PHOSPHATE BINDING COMPONENT OF PHOSPHATE ABC TRANSPORTER"/>
    <property type="match status" value="1"/>
</dbReference>
<dbReference type="GO" id="GO:0006817">
    <property type="term" value="P:phosphate ion transport"/>
    <property type="evidence" value="ECO:0007669"/>
    <property type="project" value="UniProtKB-UniRule"/>
</dbReference>
<dbReference type="SUPFAM" id="SSF53850">
    <property type="entry name" value="Periplasmic binding protein-like II"/>
    <property type="match status" value="1"/>
</dbReference>
<evidence type="ECO:0000256" key="4">
    <source>
        <dbReference type="RuleBase" id="RU367119"/>
    </source>
</evidence>
<dbReference type="Proteomes" id="UP000320404">
    <property type="component" value="Unassembled WGS sequence"/>
</dbReference>
<dbReference type="Pfam" id="PF12849">
    <property type="entry name" value="PBP_like_2"/>
    <property type="match status" value="1"/>
</dbReference>
<evidence type="ECO:0000313" key="7">
    <source>
        <dbReference type="Proteomes" id="UP000320404"/>
    </source>
</evidence>
<dbReference type="GO" id="GO:0042301">
    <property type="term" value="F:phosphate ion binding"/>
    <property type="evidence" value="ECO:0007669"/>
    <property type="project" value="UniProtKB-UniRule"/>
</dbReference>
<evidence type="ECO:0000256" key="3">
    <source>
        <dbReference type="ARBA" id="ARBA00022729"/>
    </source>
</evidence>
<proteinExistence type="inferred from homology"/>
<feature type="domain" description="PBP" evidence="5">
    <location>
        <begin position="41"/>
        <end position="296"/>
    </location>
</feature>
<keyword evidence="4" id="KW-0964">Secreted</keyword>
<feature type="chain" id="PRO_5027149397" description="Phosphate-binding protein" evidence="4">
    <location>
        <begin position="25"/>
        <end position="326"/>
    </location>
</feature>
<dbReference type="AlphaFoldDB" id="A0A520S524"/>
<reference evidence="6 7" key="1">
    <citation type="submission" date="2019-02" db="EMBL/GenBank/DDBJ databases">
        <title>Prokaryotic population dynamics and viral predation in marine succession experiment using metagenomics: the confinement effect.</title>
        <authorList>
            <person name="Haro-Moreno J.M."/>
            <person name="Rodriguez-Valera F."/>
            <person name="Lopez-Perez M."/>
        </authorList>
    </citation>
    <scope>NUCLEOTIDE SEQUENCE [LARGE SCALE GENOMIC DNA]</scope>
    <source>
        <strain evidence="6">MED-G158</strain>
    </source>
</reference>